<accession>A0ABW9XVW6</accession>
<evidence type="ECO:0000256" key="2">
    <source>
        <dbReference type="SAM" id="SignalP"/>
    </source>
</evidence>
<keyword evidence="4" id="KW-1185">Reference proteome</keyword>
<dbReference type="Proteomes" id="UP000665561">
    <property type="component" value="Unassembled WGS sequence"/>
</dbReference>
<keyword evidence="1" id="KW-0472">Membrane</keyword>
<name>A0ABW9XVW6_9BACL</name>
<proteinExistence type="predicted"/>
<evidence type="ECO:0000256" key="1">
    <source>
        <dbReference type="SAM" id="Phobius"/>
    </source>
</evidence>
<keyword evidence="1" id="KW-1133">Transmembrane helix</keyword>
<keyword evidence="2" id="KW-0732">Signal</keyword>
<reference evidence="3 4" key="1">
    <citation type="submission" date="2020-01" db="EMBL/GenBank/DDBJ databases">
        <title>Paenibacillus soybeanensis sp. nov. isolated from the nodules of soybean (Glycine max(L.) Merr).</title>
        <authorList>
            <person name="Wang H."/>
        </authorList>
    </citation>
    <scope>NUCLEOTIDE SEQUENCE [LARGE SCALE GENOMIC DNA]</scope>
    <source>
        <strain evidence="3 4">T1</strain>
    </source>
</reference>
<keyword evidence="1" id="KW-0812">Transmembrane</keyword>
<protein>
    <submittedName>
        <fullName evidence="3">Uncharacterized protein</fullName>
    </submittedName>
</protein>
<feature type="signal peptide" evidence="2">
    <location>
        <begin position="1"/>
        <end position="25"/>
    </location>
</feature>
<gene>
    <name evidence="3" type="ORF">GT019_23055</name>
</gene>
<feature type="transmembrane region" description="Helical" evidence="1">
    <location>
        <begin position="239"/>
        <end position="259"/>
    </location>
</feature>
<comment type="caution">
    <text evidence="3">The sequence shown here is derived from an EMBL/GenBank/DDBJ whole genome shotgun (WGS) entry which is preliminary data.</text>
</comment>
<feature type="chain" id="PRO_5045931795" evidence="2">
    <location>
        <begin position="26"/>
        <end position="265"/>
    </location>
</feature>
<organism evidence="3 4">
    <name type="scientific">Paenibacillus glycinis</name>
    <dbReference type="NCBI Taxonomy" id="2697035"/>
    <lineage>
        <taxon>Bacteria</taxon>
        <taxon>Bacillati</taxon>
        <taxon>Bacillota</taxon>
        <taxon>Bacilli</taxon>
        <taxon>Bacillales</taxon>
        <taxon>Paenibacillaceae</taxon>
        <taxon>Paenibacillus</taxon>
    </lineage>
</organism>
<dbReference type="RefSeq" id="WP_161745782.1">
    <property type="nucleotide sequence ID" value="NZ_JAAAMV010000023.1"/>
</dbReference>
<dbReference type="EMBL" id="JAAAMV010000023">
    <property type="protein sequence ID" value="NBD26764.1"/>
    <property type="molecule type" value="Genomic_DNA"/>
</dbReference>
<evidence type="ECO:0000313" key="3">
    <source>
        <dbReference type="EMBL" id="NBD26764.1"/>
    </source>
</evidence>
<evidence type="ECO:0000313" key="4">
    <source>
        <dbReference type="Proteomes" id="UP000665561"/>
    </source>
</evidence>
<sequence>MRMMVKTAMLFIALFLALAPAGAWAYSYGDANTEDVAETFKLVVSDLGKTPADWTGAEAAHKERREEIASHFGEEVAATLDANFRSRDADVTIANYKAILIMNLDRRFDNAIQSITDYTQAKLLLAKARATYEALVPYAEAKLSKSELDGLSADFDAALEAIGNPGLFGVGKKEADGQALQTAVNQVYGALKPLFPYAPGEAAGGAKDPDAAVQAAEPDTIDGTKEHAAMERENKTNPAITVGVIAGIVVIGGGAVFWARRKGLL</sequence>